<gene>
    <name evidence="9" type="primary">pknB_10</name>
    <name evidence="9" type="ORF">KOR42_27520</name>
</gene>
<reference evidence="9 10" key="1">
    <citation type="submission" date="2019-02" db="EMBL/GenBank/DDBJ databases">
        <title>Deep-cultivation of Planctomycetes and their phenomic and genomic characterization uncovers novel biology.</title>
        <authorList>
            <person name="Wiegand S."/>
            <person name="Jogler M."/>
            <person name="Boedeker C."/>
            <person name="Pinto D."/>
            <person name="Vollmers J."/>
            <person name="Rivas-Marin E."/>
            <person name="Kohn T."/>
            <person name="Peeters S.H."/>
            <person name="Heuer A."/>
            <person name="Rast P."/>
            <person name="Oberbeckmann S."/>
            <person name="Bunk B."/>
            <person name="Jeske O."/>
            <person name="Meyerdierks A."/>
            <person name="Storesund J.E."/>
            <person name="Kallscheuer N."/>
            <person name="Luecker S."/>
            <person name="Lage O.M."/>
            <person name="Pohl T."/>
            <person name="Merkel B.J."/>
            <person name="Hornburger P."/>
            <person name="Mueller R.-W."/>
            <person name="Bruemmer F."/>
            <person name="Labrenz M."/>
            <person name="Spormann A.M."/>
            <person name="Op Den Camp H."/>
            <person name="Overmann J."/>
            <person name="Amann R."/>
            <person name="Jetten M.S.M."/>
            <person name="Mascher T."/>
            <person name="Medema M.H."/>
            <person name="Devos D.P."/>
            <person name="Kaster A.-K."/>
            <person name="Ovreas L."/>
            <person name="Rohde M."/>
            <person name="Galperin M.Y."/>
            <person name="Jogler C."/>
        </authorList>
    </citation>
    <scope>NUCLEOTIDE SEQUENCE [LARGE SCALE GENOMIC DNA]</scope>
    <source>
        <strain evidence="9 10">KOR42</strain>
    </source>
</reference>
<dbReference type="EMBL" id="SIHI01000003">
    <property type="protein sequence ID" value="TWT55625.1"/>
    <property type="molecule type" value="Genomic_DNA"/>
</dbReference>
<dbReference type="SUPFAM" id="SSF56112">
    <property type="entry name" value="Protein kinase-like (PK-like)"/>
    <property type="match status" value="1"/>
</dbReference>
<accession>A0A5C5X0D6</accession>
<dbReference type="InterPro" id="IPR015943">
    <property type="entry name" value="WD40/YVTN_repeat-like_dom_sf"/>
</dbReference>
<evidence type="ECO:0000313" key="10">
    <source>
        <dbReference type="Proteomes" id="UP000317243"/>
    </source>
</evidence>
<keyword evidence="2 6" id="KW-0547">Nucleotide-binding</keyword>
<dbReference type="GO" id="GO:0005524">
    <property type="term" value="F:ATP binding"/>
    <property type="evidence" value="ECO:0007669"/>
    <property type="project" value="UniProtKB-UniRule"/>
</dbReference>
<dbReference type="Pfam" id="PF00400">
    <property type="entry name" value="WD40"/>
    <property type="match status" value="2"/>
</dbReference>
<dbReference type="OrthoDB" id="251414at2"/>
<dbReference type="InterPro" id="IPR011047">
    <property type="entry name" value="Quinoprotein_ADH-like_sf"/>
</dbReference>
<keyword evidence="3 9" id="KW-0418">Kinase</keyword>
<sequence>MSNSETPLYPPESYELIHHLLEKWEELRDAGTFATAEDLCADWAEPVPPETVADLEKYIEALTNVDYFISPSAPVEKKQMISSIGPYRVLGHLGRGGTSDVYLCDQLLPKRKVALKILMFSHCNESIQRRFRLEIDLLATLIHRGIARIYEAGLADIGHGPQPYYTMEYIKGERLEKLLTQPRIDQISLSDRLELFDQIAEAIQFAHANGVIHRDLKPSNILVGANGKVKVIDFGLARLIDSEAHSLAATATSSRFVGTPLYMSPEQFSEKYNLIDVRTDIYSLGVVLYQMLSGQLPYDVSDKPLIEIANTVLSSPPVPLRTVAPSVSVTLETIVMKMIEKDPADRYRSISDVICDLRNYREGRPILARRQTALGSLLRWARHHPREATFTGVTATLVIVSLILATISNVIARQRSESLEVAFTSLNYEFERAERQSRIASQHARAFEDANRSLNDSNDRLERAIANATMMRASRNTDNNPQLSQTLLNDPESVAPEMRGFAWKILKKKADWLITERRCRRGPIFDACFSGDGKCIALATFGAIEMRRADDLELLWSINDRVSSSTLIVTDFTGRRVVYEKEENGVVGYDSSTKTKTPLVGLKPLNATAMVCNRENQVAIGYDDGTIEIWSEDFSSVSERMFVRSSPIIGITFDRDSTVIGTVSASGFVDRLNPNDGTAEEYMQLGFSGLQRASFDNSGRYLIAGRKFRYLVAWDLAKKEQLYHTTNPGPHLAPSVISSPKVQFGVTSRVRAELIDVDVDSVLLHLKDSNIRAMTTPYQADRIAIADDDGNVRIYRTTPPEVPRIVSNPQKRLGTIRFSAFDQAFIAGGSNGSVSTFDFNSETSTPFLPDGGSIVTDLEHIPEHSIIIRTLAEGQCERWSLTDGNAELKWIVSEERIVDSVVCRKRSIVYGLTKKGNLIIIDMTDGKILKKLPAHTSLGSTMAISPEAKRFVTGDESGTIHCWNPDTLKRIGSVESGDSKLHEIRYAPDGSSFAVSSSDGLVRIFHTRTLEELATLTVHASAVRSLDYSPDGLTLATGGMDDHVILWDTATWQPQVSLVANVAGVRSIRFAPDGNRLTAIGTLSHIAVWDVDSTQ</sequence>
<protein>
    <submittedName>
        <fullName evidence="9">Serine/threonine-protein kinase PknB</fullName>
        <ecNumber evidence="9">2.7.11.1</ecNumber>
    </submittedName>
</protein>
<dbReference type="PROSITE" id="PS50294">
    <property type="entry name" value="WD_REPEATS_REGION"/>
    <property type="match status" value="2"/>
</dbReference>
<evidence type="ECO:0000256" key="7">
    <source>
        <dbReference type="SAM" id="Coils"/>
    </source>
</evidence>
<dbReference type="SUPFAM" id="SSF50998">
    <property type="entry name" value="Quinoprotein alcohol dehydrogenase-like"/>
    <property type="match status" value="1"/>
</dbReference>
<dbReference type="SMART" id="SM00220">
    <property type="entry name" value="S_TKc"/>
    <property type="match status" value="1"/>
</dbReference>
<name>A0A5C5X0D6_9PLAN</name>
<dbReference type="Gene3D" id="2.130.10.10">
    <property type="entry name" value="YVTN repeat-like/Quinoprotein amine dehydrogenase"/>
    <property type="match status" value="3"/>
</dbReference>
<dbReference type="EC" id="2.7.11.1" evidence="9"/>
<dbReference type="Proteomes" id="UP000317243">
    <property type="component" value="Unassembled WGS sequence"/>
</dbReference>
<dbReference type="RefSeq" id="WP_146510272.1">
    <property type="nucleotide sequence ID" value="NZ_SIHI01000003.1"/>
</dbReference>
<dbReference type="PROSITE" id="PS00107">
    <property type="entry name" value="PROTEIN_KINASE_ATP"/>
    <property type="match status" value="1"/>
</dbReference>
<dbReference type="PANTHER" id="PTHR43289">
    <property type="entry name" value="MITOGEN-ACTIVATED PROTEIN KINASE KINASE KINASE 20-RELATED"/>
    <property type="match status" value="1"/>
</dbReference>
<keyword evidence="4 6" id="KW-0067">ATP-binding</keyword>
<organism evidence="9 10">
    <name type="scientific">Thalassoglobus neptunius</name>
    <dbReference type="NCBI Taxonomy" id="1938619"/>
    <lineage>
        <taxon>Bacteria</taxon>
        <taxon>Pseudomonadati</taxon>
        <taxon>Planctomycetota</taxon>
        <taxon>Planctomycetia</taxon>
        <taxon>Planctomycetales</taxon>
        <taxon>Planctomycetaceae</taxon>
        <taxon>Thalassoglobus</taxon>
    </lineage>
</organism>
<keyword evidence="5" id="KW-0853">WD repeat</keyword>
<dbReference type="Gene3D" id="3.30.200.20">
    <property type="entry name" value="Phosphorylase Kinase, domain 1"/>
    <property type="match status" value="1"/>
</dbReference>
<dbReference type="PROSITE" id="PS50011">
    <property type="entry name" value="PROTEIN_KINASE_DOM"/>
    <property type="match status" value="1"/>
</dbReference>
<evidence type="ECO:0000313" key="9">
    <source>
        <dbReference type="EMBL" id="TWT55625.1"/>
    </source>
</evidence>
<dbReference type="InterPro" id="IPR011009">
    <property type="entry name" value="Kinase-like_dom_sf"/>
</dbReference>
<dbReference type="InterPro" id="IPR000719">
    <property type="entry name" value="Prot_kinase_dom"/>
</dbReference>
<dbReference type="SMART" id="SM00320">
    <property type="entry name" value="WD40"/>
    <property type="match status" value="7"/>
</dbReference>
<evidence type="ECO:0000259" key="8">
    <source>
        <dbReference type="PROSITE" id="PS50011"/>
    </source>
</evidence>
<feature type="domain" description="Protein kinase" evidence="8">
    <location>
        <begin position="87"/>
        <end position="367"/>
    </location>
</feature>
<dbReference type="Gene3D" id="1.10.510.10">
    <property type="entry name" value="Transferase(Phosphotransferase) domain 1"/>
    <property type="match status" value="1"/>
</dbReference>
<feature type="repeat" description="WD" evidence="5">
    <location>
        <begin position="932"/>
        <end position="973"/>
    </location>
</feature>
<proteinExistence type="predicted"/>
<keyword evidence="7" id="KW-0175">Coiled coil</keyword>
<dbReference type="PROSITE" id="PS00108">
    <property type="entry name" value="PROTEIN_KINASE_ST"/>
    <property type="match status" value="1"/>
</dbReference>
<dbReference type="InterPro" id="IPR008271">
    <property type="entry name" value="Ser/Thr_kinase_AS"/>
</dbReference>
<dbReference type="InterPro" id="IPR017441">
    <property type="entry name" value="Protein_kinase_ATP_BS"/>
</dbReference>
<comment type="caution">
    <text evidence="9">The sequence shown here is derived from an EMBL/GenBank/DDBJ whole genome shotgun (WGS) entry which is preliminary data.</text>
</comment>
<keyword evidence="1 9" id="KW-0808">Transferase</keyword>
<feature type="binding site" evidence="6">
    <location>
        <position position="116"/>
    </location>
    <ligand>
        <name>ATP</name>
        <dbReference type="ChEBI" id="CHEBI:30616"/>
    </ligand>
</feature>
<evidence type="ECO:0000256" key="1">
    <source>
        <dbReference type="ARBA" id="ARBA00022679"/>
    </source>
</evidence>
<dbReference type="PROSITE" id="PS50082">
    <property type="entry name" value="WD_REPEATS_2"/>
    <property type="match status" value="3"/>
</dbReference>
<keyword evidence="10" id="KW-1185">Reference proteome</keyword>
<evidence type="ECO:0000256" key="3">
    <source>
        <dbReference type="ARBA" id="ARBA00022777"/>
    </source>
</evidence>
<feature type="repeat" description="WD" evidence="5">
    <location>
        <begin position="1058"/>
        <end position="1095"/>
    </location>
</feature>
<dbReference type="CDD" id="cd14014">
    <property type="entry name" value="STKc_PknB_like"/>
    <property type="match status" value="1"/>
</dbReference>
<feature type="coiled-coil region" evidence="7">
    <location>
        <begin position="444"/>
        <end position="471"/>
    </location>
</feature>
<evidence type="ECO:0000256" key="5">
    <source>
        <dbReference type="PROSITE-ProRule" id="PRU00221"/>
    </source>
</evidence>
<dbReference type="PANTHER" id="PTHR43289:SF6">
    <property type="entry name" value="SERINE_THREONINE-PROTEIN KINASE NEKL-3"/>
    <property type="match status" value="1"/>
</dbReference>
<evidence type="ECO:0000256" key="2">
    <source>
        <dbReference type="ARBA" id="ARBA00022741"/>
    </source>
</evidence>
<dbReference type="AlphaFoldDB" id="A0A5C5X0D6"/>
<dbReference type="InterPro" id="IPR001680">
    <property type="entry name" value="WD40_rpt"/>
</dbReference>
<evidence type="ECO:0000256" key="6">
    <source>
        <dbReference type="PROSITE-ProRule" id="PRU10141"/>
    </source>
</evidence>
<dbReference type="GO" id="GO:0004674">
    <property type="term" value="F:protein serine/threonine kinase activity"/>
    <property type="evidence" value="ECO:0007669"/>
    <property type="project" value="UniProtKB-EC"/>
</dbReference>
<evidence type="ECO:0000256" key="4">
    <source>
        <dbReference type="ARBA" id="ARBA00022840"/>
    </source>
</evidence>
<dbReference type="Pfam" id="PF00069">
    <property type="entry name" value="Pkinase"/>
    <property type="match status" value="1"/>
</dbReference>
<feature type="repeat" description="WD" evidence="5">
    <location>
        <begin position="1016"/>
        <end position="1057"/>
    </location>
</feature>